<dbReference type="Proteomes" id="UP001222087">
    <property type="component" value="Chromosome"/>
</dbReference>
<dbReference type="NCBIfam" id="NF045526">
    <property type="entry name" value="SdbBC"/>
    <property type="match status" value="1"/>
</dbReference>
<dbReference type="Gene3D" id="3.40.50.1820">
    <property type="entry name" value="alpha/beta hydrolase"/>
    <property type="match status" value="1"/>
</dbReference>
<dbReference type="Pfam" id="PF05677">
    <property type="entry name" value="DUF818"/>
    <property type="match status" value="1"/>
</dbReference>
<evidence type="ECO:0008006" key="3">
    <source>
        <dbReference type="Google" id="ProtNLM"/>
    </source>
</evidence>
<reference evidence="1 2" key="1">
    <citation type="submission" date="2023-02" db="EMBL/GenBank/DDBJ databases">
        <title>Genome Sequence of L. cardiaca H63T.</title>
        <authorList>
            <person name="Lopez A.E."/>
            <person name="Cianciotto N.P."/>
        </authorList>
    </citation>
    <scope>NUCLEOTIDE SEQUENCE [LARGE SCALE GENOMIC DNA]</scope>
    <source>
        <strain evidence="1 2">H63</strain>
    </source>
</reference>
<organism evidence="1 2">
    <name type="scientific">Legionella cardiaca</name>
    <dbReference type="NCBI Taxonomy" id="1071983"/>
    <lineage>
        <taxon>Bacteria</taxon>
        <taxon>Pseudomonadati</taxon>
        <taxon>Pseudomonadota</taxon>
        <taxon>Gammaproteobacteria</taxon>
        <taxon>Legionellales</taxon>
        <taxon>Legionellaceae</taxon>
        <taxon>Legionella</taxon>
    </lineage>
</organism>
<evidence type="ECO:0000313" key="1">
    <source>
        <dbReference type="EMBL" id="WED44169.1"/>
    </source>
</evidence>
<proteinExistence type="predicted"/>
<name>A0ABY8AWP9_9GAMM</name>
<sequence>MTIIATNKEMQESSSIHKKLQRIMASVLCPTLKRDWYAYKGYKTFDQYAHSMFSKEAIKGDLLKKGWDNIKAERNFVECMDVRGNSCQLDSISLSPIKGDKSLPGAGKHILNFLGSMQFYEGFVSSMAKQQVLSGATVHAFNYPGMYSSTGEVLEFNDLVNSGIAMVNKLLEKGVHPDDIILQGNCLGAAVAEAVAAQFRAQNIQLRVINSNSFKSIKSVIVEKFHLSLIKNLVEKLLSYTGWLITPSKLRGEEHHSPYHLVLSRSGDKTIPARSQMASSTKKHTTEESFDTYNDDFQQKLAPHLEMKYENDLLPKEQRDAYDQLQKVLGGQIIKDPHLAPQHTMYSATDNNVSFYTVVNTYLQVSEKYIAAHRQIISEGDIPRAPFILTAQDQPTHYIEEQKLLSIANILEALNEEYYEEEPEKKLERLEDTMGSFIKNSFKLYQQITDKPLMGTDSKEYSNLDLKIARLQQSAGENIILTLSAILEEADSSQIKPNSYAQFVVDLLINHLKPQGLEEKTHANQEDFTFVVEKLKEMGNLLKDDSDEKKEGEGDKALP</sequence>
<dbReference type="InterPro" id="IPR029058">
    <property type="entry name" value="AB_hydrolase_fold"/>
</dbReference>
<dbReference type="InterPro" id="IPR008536">
    <property type="entry name" value="DUF818"/>
</dbReference>
<dbReference type="SUPFAM" id="SSF53474">
    <property type="entry name" value="alpha/beta-Hydrolases"/>
    <property type="match status" value="1"/>
</dbReference>
<protein>
    <recommendedName>
        <fullName evidence="3">SdbB protein (Substrate of the Dot/Icm system)</fullName>
    </recommendedName>
</protein>
<evidence type="ECO:0000313" key="2">
    <source>
        <dbReference type="Proteomes" id="UP001222087"/>
    </source>
</evidence>
<keyword evidence="2" id="KW-1185">Reference proteome</keyword>
<dbReference type="EMBL" id="CP119078">
    <property type="protein sequence ID" value="WED44169.1"/>
    <property type="molecule type" value="Genomic_DNA"/>
</dbReference>
<accession>A0ABY8AWP9</accession>
<dbReference type="RefSeq" id="WP_275089986.1">
    <property type="nucleotide sequence ID" value="NZ_CP119078.1"/>
</dbReference>
<gene>
    <name evidence="1" type="ORF">PXX05_05110</name>
</gene>